<protein>
    <recommendedName>
        <fullName evidence="2">Phosphatidylglycerol/phosphatidylinositol transfer protein</fullName>
    </recommendedName>
</protein>
<evidence type="ECO:0000313" key="12">
    <source>
        <dbReference type="EMBL" id="CAG8480515.1"/>
    </source>
</evidence>
<dbReference type="CDD" id="cd19528">
    <property type="entry name" value="RecA-like_CDC48_r2-like"/>
    <property type="match status" value="1"/>
</dbReference>
<dbReference type="EMBL" id="CAJVQA010000557">
    <property type="protein sequence ID" value="CAG8480515.1"/>
    <property type="molecule type" value="Genomic_DNA"/>
</dbReference>
<evidence type="ECO:0000256" key="4">
    <source>
        <dbReference type="ARBA" id="ARBA00022741"/>
    </source>
</evidence>
<feature type="chain" id="PRO_5040122337" description="Phosphatidylglycerol/phosphatidylinositol transfer protein" evidence="7">
    <location>
        <begin position="19"/>
        <end position="965"/>
    </location>
</feature>
<dbReference type="InterPro" id="IPR033917">
    <property type="entry name" value="ML_PG-PI_TP"/>
</dbReference>
<evidence type="ECO:0000256" key="6">
    <source>
        <dbReference type="SAM" id="MobiDB-lite"/>
    </source>
</evidence>
<dbReference type="GO" id="GO:0016887">
    <property type="term" value="F:ATP hydrolysis activity"/>
    <property type="evidence" value="ECO:0007669"/>
    <property type="project" value="InterPro"/>
</dbReference>
<dbReference type="FunFam" id="3.40.50.300:FF:000012">
    <property type="entry name" value="Transitional endoplasmic reticulum ATPase"/>
    <property type="match status" value="1"/>
</dbReference>
<dbReference type="GO" id="GO:0032366">
    <property type="term" value="P:intracellular sterol transport"/>
    <property type="evidence" value="ECO:0007669"/>
    <property type="project" value="InterPro"/>
</dbReference>
<dbReference type="Pfam" id="PF09336">
    <property type="entry name" value="Vps4_C"/>
    <property type="match status" value="1"/>
</dbReference>
<dbReference type="AlphaFoldDB" id="A0A9N8WDD7"/>
<dbReference type="GO" id="GO:0097352">
    <property type="term" value="P:autophagosome maturation"/>
    <property type="evidence" value="ECO:0007669"/>
    <property type="project" value="TreeGrafter"/>
</dbReference>
<name>A0A9N8WDD7_9GLOM</name>
<dbReference type="InterPro" id="IPR005938">
    <property type="entry name" value="AAA_ATPase_CDC48"/>
</dbReference>
<dbReference type="InterPro" id="IPR003338">
    <property type="entry name" value="CDC4_N-term_subdom"/>
</dbReference>
<dbReference type="PANTHER" id="PTHR23077:SF171">
    <property type="entry name" value="NUCLEAR VALOSIN-CONTAINING PROTEIN-LIKE"/>
    <property type="match status" value="1"/>
</dbReference>
<keyword evidence="5" id="KW-0067">ATP-binding</keyword>
<dbReference type="Pfam" id="PF17862">
    <property type="entry name" value="AAA_lid_3"/>
    <property type="match status" value="2"/>
</dbReference>
<feature type="domain" description="MD-2-related lipid-recognition" evidence="9">
    <location>
        <begin position="46"/>
        <end position="164"/>
    </location>
</feature>
<evidence type="ECO:0000259" key="11">
    <source>
        <dbReference type="SMART" id="SM01073"/>
    </source>
</evidence>
<feature type="region of interest" description="Disordered" evidence="6">
    <location>
        <begin position="928"/>
        <end position="965"/>
    </location>
</feature>
<dbReference type="InterPro" id="IPR003959">
    <property type="entry name" value="ATPase_AAA_core"/>
</dbReference>
<evidence type="ECO:0000256" key="1">
    <source>
        <dbReference type="ARBA" id="ARBA00006914"/>
    </source>
</evidence>
<dbReference type="SUPFAM" id="SSF81296">
    <property type="entry name" value="E set domains"/>
    <property type="match status" value="1"/>
</dbReference>
<dbReference type="Gene3D" id="2.40.40.20">
    <property type="match status" value="1"/>
</dbReference>
<dbReference type="InterPro" id="IPR003593">
    <property type="entry name" value="AAA+_ATPase"/>
</dbReference>
<dbReference type="InterPro" id="IPR029067">
    <property type="entry name" value="CDC48_domain_2-like_sf"/>
</dbReference>
<feature type="domain" description="AAA+ ATPase" evidence="8">
    <location>
        <begin position="385"/>
        <end position="521"/>
    </location>
</feature>
<dbReference type="GO" id="GO:0034098">
    <property type="term" value="C:VCP-NPL4-UFD1 AAA ATPase complex"/>
    <property type="evidence" value="ECO:0007669"/>
    <property type="project" value="TreeGrafter"/>
</dbReference>
<sequence length="965" mass="107664">MLKNFIVVWAFLIVFAYANVIYPRNEFEFNEVLIQFYPPKSTAETIKNCGTADDILTITRLEITPDPPEKGHELNISAAGYLSETVVQGSYINLTVKFGLIKLLKKTLDLCEQVEKVNKKCPLEEGEQTLEHTVELPKEIPPGKYFVDVQVYTPEHKRIASTAILRKKPAPNKLIVEDATNDDNSVMSLSTATMEKLQLFRGDTVLIKGKKRRDTVLIVLADDSCEDTKVKINRVVRNNLRVRLGDVVSINPCTEIKYGKRVHVLPIDDTIEGVTGNLFDVYLKPYFLEAYRPVRKGDLFLVRGGMRAVEFKVVETDPPDYCIVAQDTEIYCEGDPIKREDEEANLNDVGYDDIGGCRKQMAQIRELVELPLRHPQLFKSIGIKPPRGILMYGPPGTGKTLIARAVANETGAFFFLINGPEIMSKMAGESESNLRKAFEEAEKNSPAIIFIDEIDAIAPKREKTNGEVERRVVSQLLTLMDGMKARSNVVVMAATNRPNSIDPALRRFGRFDREIDIGIPDPTGRLEILRIHTKNMKLDEDVDLEQIAFETHGYVGSDIASLCSEAAMQQIREKMDLIDLEDDTIDAEVLDSLAVTMDNFKYALGVSNPSALRETAVEVPTVSWKDIGGLEKVKLELQETVQYPVEHPEKFVKFGMSPSKGVLFYGPPGCGKTLLAKAIANECQANFISIKGPELLTMWFGESEANVRDVFDKARAAAPCVMFFDELDSIAKARGSNLGDGGGAGDRVLNQILTEMDGMNAKKNVFIIGATNRPDQIDPALLRPGRLDQLIYIPLPDESSRLSILKATLRKSPVSDKVEKHLSYLAKKTEGFSGADLTEICQRACKLAIRESIEKEIKRDRERKEITGEEATMDEDEEDPVPEITIAHFEEAMKFARRSVSDSDIRRYEIFAQNLQQSRGFGLNFKFPEDSSEGPSTDAQIGGNAMDVTSTTFGRDVDGDDDLYA</sequence>
<dbReference type="GO" id="GO:0030970">
    <property type="term" value="P:retrograde protein transport, ER to cytosol"/>
    <property type="evidence" value="ECO:0007669"/>
    <property type="project" value="TreeGrafter"/>
</dbReference>
<comment type="caution">
    <text evidence="12">The sequence shown here is derived from an EMBL/GenBank/DDBJ whole genome shotgun (WGS) entry which is preliminary data.</text>
</comment>
<feature type="domain" description="CDC48 N-terminal subdomain" evidence="11">
    <location>
        <begin position="173"/>
        <end position="256"/>
    </location>
</feature>
<keyword evidence="4" id="KW-0547">Nucleotide-binding</keyword>
<dbReference type="InterPro" id="IPR050168">
    <property type="entry name" value="AAA_ATPase_domain"/>
</dbReference>
<dbReference type="InterPro" id="IPR036846">
    <property type="entry name" value="GM2-AP_sf"/>
</dbReference>
<dbReference type="InterPro" id="IPR009010">
    <property type="entry name" value="Asp_de-COase-like_dom_sf"/>
</dbReference>
<evidence type="ECO:0000256" key="2">
    <source>
        <dbReference type="ARBA" id="ARBA00016056"/>
    </source>
</evidence>
<dbReference type="GO" id="GO:0005634">
    <property type="term" value="C:nucleus"/>
    <property type="evidence" value="ECO:0007669"/>
    <property type="project" value="TreeGrafter"/>
</dbReference>
<proteinExistence type="inferred from homology"/>
<dbReference type="InterPro" id="IPR003960">
    <property type="entry name" value="ATPase_AAA_CS"/>
</dbReference>
<reference evidence="12" key="1">
    <citation type="submission" date="2021-06" db="EMBL/GenBank/DDBJ databases">
        <authorList>
            <person name="Kallberg Y."/>
            <person name="Tangrot J."/>
            <person name="Rosling A."/>
        </authorList>
    </citation>
    <scope>NUCLEOTIDE SEQUENCE</scope>
    <source>
        <strain evidence="12">FL966</strain>
    </source>
</reference>
<evidence type="ECO:0000259" key="8">
    <source>
        <dbReference type="SMART" id="SM00382"/>
    </source>
</evidence>
<dbReference type="SUPFAM" id="SSF54585">
    <property type="entry name" value="Cdc48 domain 2-like"/>
    <property type="match status" value="1"/>
</dbReference>
<dbReference type="FunFam" id="1.10.8.60:FF:000004">
    <property type="entry name" value="Cell division control 48"/>
    <property type="match status" value="1"/>
</dbReference>
<dbReference type="InterPro" id="IPR004201">
    <property type="entry name" value="Cdc48_dom2"/>
</dbReference>
<accession>A0A9N8WDD7</accession>
<dbReference type="Gene3D" id="1.10.8.60">
    <property type="match status" value="1"/>
</dbReference>
<dbReference type="InterPro" id="IPR041569">
    <property type="entry name" value="AAA_lid_3"/>
</dbReference>
<feature type="domain" description="CDC48" evidence="10">
    <location>
        <begin position="273"/>
        <end position="339"/>
    </location>
</feature>
<organism evidence="12 13">
    <name type="scientific">Cetraspora pellucida</name>
    <dbReference type="NCBI Taxonomy" id="1433469"/>
    <lineage>
        <taxon>Eukaryota</taxon>
        <taxon>Fungi</taxon>
        <taxon>Fungi incertae sedis</taxon>
        <taxon>Mucoromycota</taxon>
        <taxon>Glomeromycotina</taxon>
        <taxon>Glomeromycetes</taxon>
        <taxon>Diversisporales</taxon>
        <taxon>Gigasporaceae</taxon>
        <taxon>Cetraspora</taxon>
    </lineage>
</organism>
<dbReference type="FunFam" id="3.10.330.10:FF:000001">
    <property type="entry name" value="Cell division control 48"/>
    <property type="match status" value="1"/>
</dbReference>
<dbReference type="Gene3D" id="3.40.50.300">
    <property type="entry name" value="P-loop containing nucleotide triphosphate hydrolases"/>
    <property type="match status" value="2"/>
</dbReference>
<dbReference type="Pfam" id="PF02221">
    <property type="entry name" value="E1_DerP2_DerF2"/>
    <property type="match status" value="1"/>
</dbReference>
<dbReference type="Pfam" id="PF02359">
    <property type="entry name" value="CDC48_N"/>
    <property type="match status" value="1"/>
</dbReference>
<comment type="similarity">
    <text evidence="1">Belongs to the AAA ATPase family.</text>
</comment>
<feature type="domain" description="AAA+ ATPase" evidence="8">
    <location>
        <begin position="658"/>
        <end position="797"/>
    </location>
</feature>
<dbReference type="SUPFAM" id="SSF52540">
    <property type="entry name" value="P-loop containing nucleoside triphosphate hydrolases"/>
    <property type="match status" value="2"/>
</dbReference>
<dbReference type="CDD" id="cd00917">
    <property type="entry name" value="PG-PI_TP"/>
    <property type="match status" value="1"/>
</dbReference>
<dbReference type="Pfam" id="PF02933">
    <property type="entry name" value="CDC48_2"/>
    <property type="match status" value="1"/>
</dbReference>
<gene>
    <name evidence="12" type="ORF">CPELLU_LOCUS1498</name>
</gene>
<dbReference type="GO" id="GO:0005829">
    <property type="term" value="C:cytosol"/>
    <property type="evidence" value="ECO:0007669"/>
    <property type="project" value="TreeGrafter"/>
</dbReference>
<dbReference type="GO" id="GO:0005524">
    <property type="term" value="F:ATP binding"/>
    <property type="evidence" value="ECO:0007669"/>
    <property type="project" value="UniProtKB-KW"/>
</dbReference>
<dbReference type="SMART" id="SM01073">
    <property type="entry name" value="CDC48_N"/>
    <property type="match status" value="1"/>
</dbReference>
<evidence type="ECO:0000313" key="13">
    <source>
        <dbReference type="Proteomes" id="UP000789759"/>
    </source>
</evidence>
<dbReference type="PROSITE" id="PS00674">
    <property type="entry name" value="AAA"/>
    <property type="match status" value="2"/>
</dbReference>
<evidence type="ECO:0000259" key="9">
    <source>
        <dbReference type="SMART" id="SM00737"/>
    </source>
</evidence>
<evidence type="ECO:0000256" key="7">
    <source>
        <dbReference type="SAM" id="SignalP"/>
    </source>
</evidence>
<dbReference type="Gene3D" id="3.10.330.10">
    <property type="match status" value="1"/>
</dbReference>
<keyword evidence="13" id="KW-1185">Reference proteome</keyword>
<dbReference type="InterPro" id="IPR015415">
    <property type="entry name" value="Spast_Vps4_C"/>
</dbReference>
<dbReference type="FunFam" id="3.40.50.300:FF:000048">
    <property type="entry name" value="Transitional endoplasmic reticulum ATPase"/>
    <property type="match status" value="1"/>
</dbReference>
<feature type="signal peptide" evidence="7">
    <location>
        <begin position="1"/>
        <end position="18"/>
    </location>
</feature>
<dbReference type="InterPro" id="IPR027417">
    <property type="entry name" value="P-loop_NTPase"/>
</dbReference>
<dbReference type="Gene3D" id="2.70.220.10">
    <property type="entry name" value="Ganglioside GM2 activator"/>
    <property type="match status" value="1"/>
</dbReference>
<dbReference type="Proteomes" id="UP000789759">
    <property type="component" value="Unassembled WGS sequence"/>
</dbReference>
<dbReference type="SMART" id="SM00737">
    <property type="entry name" value="ML"/>
    <property type="match status" value="1"/>
</dbReference>
<dbReference type="GO" id="GO:0051228">
    <property type="term" value="P:mitotic spindle disassembly"/>
    <property type="evidence" value="ECO:0007669"/>
    <property type="project" value="TreeGrafter"/>
</dbReference>
<dbReference type="SMART" id="SM01072">
    <property type="entry name" value="CDC48_2"/>
    <property type="match status" value="1"/>
</dbReference>
<dbReference type="PANTHER" id="PTHR23077">
    <property type="entry name" value="AAA-FAMILY ATPASE"/>
    <property type="match status" value="1"/>
</dbReference>
<dbReference type="InterPro" id="IPR014756">
    <property type="entry name" value="Ig_E-set"/>
</dbReference>
<dbReference type="InterPro" id="IPR003172">
    <property type="entry name" value="ML_dom"/>
</dbReference>
<evidence type="ECO:0000256" key="5">
    <source>
        <dbReference type="ARBA" id="ARBA00022840"/>
    </source>
</evidence>
<dbReference type="Gene3D" id="6.10.20.150">
    <property type="match status" value="1"/>
</dbReference>
<dbReference type="CDD" id="cd19519">
    <property type="entry name" value="RecA-like_CDC48_r1-like"/>
    <property type="match status" value="1"/>
</dbReference>
<dbReference type="GO" id="GO:0005741">
    <property type="term" value="C:mitochondrial outer membrane"/>
    <property type="evidence" value="ECO:0007669"/>
    <property type="project" value="UniProtKB-ARBA"/>
</dbReference>
<dbReference type="GO" id="GO:0031593">
    <property type="term" value="F:polyubiquitin modification-dependent protein binding"/>
    <property type="evidence" value="ECO:0007669"/>
    <property type="project" value="TreeGrafter"/>
</dbReference>
<evidence type="ECO:0000259" key="10">
    <source>
        <dbReference type="SMART" id="SM01072"/>
    </source>
</evidence>
<keyword evidence="3 7" id="KW-0732">Signal</keyword>
<dbReference type="SMART" id="SM00382">
    <property type="entry name" value="AAA"/>
    <property type="match status" value="2"/>
</dbReference>
<evidence type="ECO:0000256" key="3">
    <source>
        <dbReference type="ARBA" id="ARBA00022729"/>
    </source>
</evidence>
<dbReference type="NCBIfam" id="TIGR01243">
    <property type="entry name" value="CDC48"/>
    <property type="match status" value="1"/>
</dbReference>
<dbReference type="FunFam" id="2.40.40.20:FF:000003">
    <property type="entry name" value="Transitional endoplasmic reticulum ATPase"/>
    <property type="match status" value="1"/>
</dbReference>
<dbReference type="Pfam" id="PF00004">
    <property type="entry name" value="AAA"/>
    <property type="match status" value="2"/>
</dbReference>
<dbReference type="GO" id="GO:0071630">
    <property type="term" value="P:nuclear protein quality control by the ubiquitin-proteasome system"/>
    <property type="evidence" value="ECO:0007669"/>
    <property type="project" value="UniProtKB-ARBA"/>
</dbReference>
<dbReference type="OrthoDB" id="27435at2759"/>
<dbReference type="SUPFAM" id="SSF50692">
    <property type="entry name" value="ADC-like"/>
    <property type="match status" value="1"/>
</dbReference>